<sequence>MACGSGCCGPPKDPEPATCSPLADHATPSTQENDNGCCAPDSNSDDGCKDSCCGDGSESAADEKPQSATAVCQTGCCGEREANVPAAGSPLRCDDGQDQCAPAAATPQDKEDCCTPAQPPAKVLNATKPECCDGTTVPCCDDSCLDRLALRACEAYASTISLKSTECLGVEDDKPCGYHKRVTRDRYATTLAALGCICRALLALGQESCCAPKQRSSIDRKQGRKRSGSRSSYKSAMSGHSFDSCCAKPGTSTSHQRHQSQKHSRAQTHNHAHPRGHDHDHSHGTGHHDDAKLPALAKTTSHSQGGCCSGPTVKVKDCDAESKADSCGDSCCGDDQDEGIRQVSPEPPLSADVEKGHINYEHIVLTVAGMTCTGCAKKLERTLGALKQVRNAKATLVLSRAEFDLDPRFGSLEEVLSHLNRTSEFKCDLAKTDGFGFDATVANASIFAEQPWPLGVKDVTVLDKTTVHIAYDPDVAGARDLAEKGWDDPLKLAPPRRDPALAANNRHVQHMGWKTLLSAVLTIPVLVMSWAPLSENELAYGSASLALATIVQVVVAGEFYEKALKSLIFSRMVEMDLLIVLSTSAAYIFSVISFAYLAAGKPLSTGEFFETSTLLVTLIMLGRYVAGLARQKAVESISIRSLQTSTATIVEANGSTREIDARLLEYGDIFKVVPDSTIPTDGTVTEGRSEVDESMITGESQPVEKRAKSPVIAGTINGSGTLLVRLQQLPGNNTISAIAELVDKAKAGQPRIQELADKVASYFVPVILTLMLVTFGAWVGTGINSQGLGGSESAIQAVTYAITVLIVSCPCAIGLAVPMVVVIGTGVAAMHGVIFKESRSIEIAHKTSHVVFDKTGTLTEGKLSVAFEECEGETEEGDKGMSLLFGLVKDIKHPVSVAIASHLTSKGVSPSPVSSIKALPGKGVEGKSPSGDVIRAGNSRWLGLGKSEHVQKALNQSLTAFCFTIDGKVVAVFGLRDTVRNDSLDTVKQLQGRGIQVHLVSGDDEATVRALAEHLSIPTSNVRGRCAPEDKQKYIQALRGMDDSGTSPAKPKDKSPVVIFCGDGTNDAIALAQATIGVAIQHADDKGIGADVAKSAAHVVLATPRLGGILTLINVSKKSVTRIWLNFAWSFIYNIFAILLGAGAFAKFDNVRIPPQYAGLGEIVSVLPVIAMAVQLRWEKV</sequence>
<evidence type="ECO:0000256" key="8">
    <source>
        <dbReference type="SAM" id="MobiDB-lite"/>
    </source>
</evidence>
<feature type="region of interest" description="Disordered" evidence="8">
    <location>
        <begin position="1"/>
        <end position="66"/>
    </location>
</feature>
<evidence type="ECO:0000313" key="10">
    <source>
        <dbReference type="EMBL" id="KAK0622512.1"/>
    </source>
</evidence>
<evidence type="ECO:0000256" key="3">
    <source>
        <dbReference type="ARBA" id="ARBA00022723"/>
    </source>
</evidence>
<dbReference type="Gene3D" id="3.40.50.1000">
    <property type="entry name" value="HAD superfamily/HAD-like"/>
    <property type="match status" value="1"/>
</dbReference>
<dbReference type="PANTHER" id="PTHR46594:SF4">
    <property type="entry name" value="P-TYPE CATION-TRANSPORTING ATPASE"/>
    <property type="match status" value="1"/>
</dbReference>
<dbReference type="InterPro" id="IPR008250">
    <property type="entry name" value="ATPase_P-typ_transduc_dom_A_sf"/>
</dbReference>
<feature type="transmembrane region" description="Helical" evidence="7">
    <location>
        <begin position="611"/>
        <end position="629"/>
    </location>
</feature>
<dbReference type="Pfam" id="PF00403">
    <property type="entry name" value="HMA"/>
    <property type="match status" value="1"/>
</dbReference>
<dbReference type="PROSITE" id="PS50846">
    <property type="entry name" value="HMA_2"/>
    <property type="match status" value="1"/>
</dbReference>
<reference evidence="10" key="1">
    <citation type="submission" date="2023-06" db="EMBL/GenBank/DDBJ databases">
        <title>Genome-scale phylogeny and comparative genomics of the fungal order Sordariales.</title>
        <authorList>
            <consortium name="Lawrence Berkeley National Laboratory"/>
            <person name="Hensen N."/>
            <person name="Bonometti L."/>
            <person name="Westerberg I."/>
            <person name="Brannstrom I.O."/>
            <person name="Guillou S."/>
            <person name="Cros-Aarteil S."/>
            <person name="Calhoun S."/>
            <person name="Haridas S."/>
            <person name="Kuo A."/>
            <person name="Mondo S."/>
            <person name="Pangilinan J."/>
            <person name="Riley R."/>
            <person name="Labutti K."/>
            <person name="Andreopoulos B."/>
            <person name="Lipzen A."/>
            <person name="Chen C."/>
            <person name="Yanf M."/>
            <person name="Daum C."/>
            <person name="Ng V."/>
            <person name="Clum A."/>
            <person name="Steindorff A."/>
            <person name="Ohm R."/>
            <person name="Martin F."/>
            <person name="Silar P."/>
            <person name="Natvig D."/>
            <person name="Lalanne C."/>
            <person name="Gautier V."/>
            <person name="Ament-Velasquez S.L."/>
            <person name="Kruys A."/>
            <person name="Hutchinson M.I."/>
            <person name="Powell A.J."/>
            <person name="Barry K."/>
            <person name="Miller A.N."/>
            <person name="Grigoriev I.V."/>
            <person name="Debuchy R."/>
            <person name="Gladieux P."/>
            <person name="Thoren M.H."/>
            <person name="Johannesson H."/>
        </authorList>
    </citation>
    <scope>NUCLEOTIDE SEQUENCE</scope>
    <source>
        <strain evidence="10">CBS 606.72</strain>
    </source>
</reference>
<comment type="similarity">
    <text evidence="7">Belongs to the cation transport ATPase (P-type) (TC 3.A.3) family. Type IB subfamily.</text>
</comment>
<keyword evidence="11" id="KW-1185">Reference proteome</keyword>
<keyword evidence="7" id="KW-0547">Nucleotide-binding</keyword>
<keyword evidence="3 7" id="KW-0479">Metal-binding</keyword>
<keyword evidence="5 7" id="KW-1133">Transmembrane helix</keyword>
<comment type="subcellular location">
    <subcellularLocation>
        <location evidence="1 7">Membrane</location>
    </subcellularLocation>
</comment>
<feature type="domain" description="HMA" evidence="9">
    <location>
        <begin position="361"/>
        <end position="424"/>
    </location>
</feature>
<dbReference type="GO" id="GO:0046872">
    <property type="term" value="F:metal ion binding"/>
    <property type="evidence" value="ECO:0007669"/>
    <property type="project" value="UniProtKB-KW"/>
</dbReference>
<keyword evidence="2 7" id="KW-0812">Transmembrane</keyword>
<evidence type="ECO:0000259" key="9">
    <source>
        <dbReference type="PROSITE" id="PS50846"/>
    </source>
</evidence>
<feature type="transmembrane region" description="Helical" evidence="7">
    <location>
        <begin position="577"/>
        <end position="599"/>
    </location>
</feature>
<protein>
    <submittedName>
        <fullName evidence="10">E1-E2 ATPase-domain-containing protein</fullName>
    </submittedName>
</protein>
<feature type="region of interest" description="Disordered" evidence="8">
    <location>
        <begin position="220"/>
        <end position="291"/>
    </location>
</feature>
<gene>
    <name evidence="10" type="ORF">B0T14DRAFT_428301</name>
</gene>
<dbReference type="InterPro" id="IPR036163">
    <property type="entry name" value="HMA_dom_sf"/>
</dbReference>
<dbReference type="InterPro" id="IPR023298">
    <property type="entry name" value="ATPase_P-typ_TM_dom_sf"/>
</dbReference>
<dbReference type="AlphaFoldDB" id="A0AA39WW66"/>
<feature type="transmembrane region" description="Helical" evidence="7">
    <location>
        <begin position="800"/>
        <end position="829"/>
    </location>
</feature>
<dbReference type="SUPFAM" id="SSF81653">
    <property type="entry name" value="Calcium ATPase, transduction domain A"/>
    <property type="match status" value="1"/>
</dbReference>
<dbReference type="InterPro" id="IPR023214">
    <property type="entry name" value="HAD_sf"/>
</dbReference>
<dbReference type="SUPFAM" id="SSF56784">
    <property type="entry name" value="HAD-like"/>
    <property type="match status" value="1"/>
</dbReference>
<dbReference type="Gene3D" id="3.40.1110.10">
    <property type="entry name" value="Calcium-transporting ATPase, cytoplasmic domain N"/>
    <property type="match status" value="1"/>
</dbReference>
<dbReference type="InterPro" id="IPR006121">
    <property type="entry name" value="HMA_dom"/>
</dbReference>
<dbReference type="InterPro" id="IPR017969">
    <property type="entry name" value="Heavy-metal-associated_CS"/>
</dbReference>
<dbReference type="InterPro" id="IPR001757">
    <property type="entry name" value="P_typ_ATPase"/>
</dbReference>
<dbReference type="InterPro" id="IPR027256">
    <property type="entry name" value="P-typ_ATPase_IB"/>
</dbReference>
<keyword evidence="7" id="KW-0067">ATP-binding</keyword>
<dbReference type="PROSITE" id="PS00154">
    <property type="entry name" value="ATPASE_E1_E2"/>
    <property type="match status" value="1"/>
</dbReference>
<evidence type="ECO:0000313" key="11">
    <source>
        <dbReference type="Proteomes" id="UP001175000"/>
    </source>
</evidence>
<dbReference type="SUPFAM" id="SSF81665">
    <property type="entry name" value="Calcium ATPase, transmembrane domain M"/>
    <property type="match status" value="1"/>
</dbReference>
<dbReference type="InterPro" id="IPR023299">
    <property type="entry name" value="ATPase_P-typ_cyto_dom_N"/>
</dbReference>
<dbReference type="GO" id="GO:0019829">
    <property type="term" value="F:ATPase-coupled monoatomic cation transmembrane transporter activity"/>
    <property type="evidence" value="ECO:0007669"/>
    <property type="project" value="InterPro"/>
</dbReference>
<dbReference type="Pfam" id="PF00122">
    <property type="entry name" value="E1-E2_ATPase"/>
    <property type="match status" value="1"/>
</dbReference>
<dbReference type="GO" id="GO:0030003">
    <property type="term" value="P:intracellular monoatomic cation homeostasis"/>
    <property type="evidence" value="ECO:0007669"/>
    <property type="project" value="UniProtKB-ARBA"/>
</dbReference>
<comment type="caution">
    <text evidence="10">The sequence shown here is derived from an EMBL/GenBank/DDBJ whole genome shotgun (WGS) entry which is preliminary data.</text>
</comment>
<accession>A0AA39WW66</accession>
<feature type="transmembrane region" description="Helical" evidence="7">
    <location>
        <begin position="539"/>
        <end position="557"/>
    </location>
</feature>
<dbReference type="Proteomes" id="UP001175000">
    <property type="component" value="Unassembled WGS sequence"/>
</dbReference>
<dbReference type="NCBIfam" id="TIGR01511">
    <property type="entry name" value="ATPase-IB1_Cu"/>
    <property type="match status" value="1"/>
</dbReference>
<feature type="transmembrane region" description="Helical" evidence="7">
    <location>
        <begin position="1123"/>
        <end position="1145"/>
    </location>
</feature>
<dbReference type="Gene3D" id="3.30.70.100">
    <property type="match status" value="1"/>
</dbReference>
<dbReference type="PANTHER" id="PTHR46594">
    <property type="entry name" value="P-TYPE CATION-TRANSPORTING ATPASE"/>
    <property type="match status" value="1"/>
</dbReference>
<evidence type="ECO:0000256" key="1">
    <source>
        <dbReference type="ARBA" id="ARBA00004370"/>
    </source>
</evidence>
<dbReference type="Gene3D" id="2.70.150.10">
    <property type="entry name" value="Calcium-transporting ATPase, cytoplasmic transduction domain A"/>
    <property type="match status" value="1"/>
</dbReference>
<feature type="compositionally biased region" description="Basic residues" evidence="8">
    <location>
        <begin position="255"/>
        <end position="274"/>
    </location>
</feature>
<dbReference type="GO" id="GO:0016887">
    <property type="term" value="F:ATP hydrolysis activity"/>
    <property type="evidence" value="ECO:0007669"/>
    <property type="project" value="InterPro"/>
</dbReference>
<evidence type="ECO:0000256" key="7">
    <source>
        <dbReference type="RuleBase" id="RU362081"/>
    </source>
</evidence>
<dbReference type="FunFam" id="2.70.150.10:FF:000002">
    <property type="entry name" value="Copper-transporting ATPase 1, putative"/>
    <property type="match status" value="1"/>
</dbReference>
<keyword evidence="4" id="KW-1278">Translocase</keyword>
<feature type="transmembrane region" description="Helical" evidence="7">
    <location>
        <begin position="759"/>
        <end position="780"/>
    </location>
</feature>
<evidence type="ECO:0000256" key="5">
    <source>
        <dbReference type="ARBA" id="ARBA00022989"/>
    </source>
</evidence>
<dbReference type="NCBIfam" id="TIGR01494">
    <property type="entry name" value="ATPase_P-type"/>
    <property type="match status" value="1"/>
</dbReference>
<feature type="compositionally biased region" description="Low complexity" evidence="8">
    <location>
        <begin position="229"/>
        <end position="239"/>
    </location>
</feature>
<keyword evidence="6 7" id="KW-0472">Membrane</keyword>
<feature type="transmembrane region" description="Helical" evidence="7">
    <location>
        <begin position="1157"/>
        <end position="1176"/>
    </location>
</feature>
<dbReference type="PRINTS" id="PR00119">
    <property type="entry name" value="CATATPASE"/>
</dbReference>
<evidence type="ECO:0000256" key="4">
    <source>
        <dbReference type="ARBA" id="ARBA00022967"/>
    </source>
</evidence>
<evidence type="ECO:0000256" key="6">
    <source>
        <dbReference type="ARBA" id="ARBA00023136"/>
    </source>
</evidence>
<dbReference type="SFLD" id="SFLDG00002">
    <property type="entry name" value="C1.7:_P-type_atpase_like"/>
    <property type="match status" value="1"/>
</dbReference>
<dbReference type="InterPro" id="IPR036412">
    <property type="entry name" value="HAD-like_sf"/>
</dbReference>
<dbReference type="EMBL" id="JAULSU010000003">
    <property type="protein sequence ID" value="KAK0622512.1"/>
    <property type="molecule type" value="Genomic_DNA"/>
</dbReference>
<dbReference type="SFLD" id="SFLDS00003">
    <property type="entry name" value="Haloacid_Dehalogenase"/>
    <property type="match status" value="1"/>
</dbReference>
<dbReference type="Pfam" id="PF24534">
    <property type="entry name" value="HMA_PCA1"/>
    <property type="match status" value="1"/>
</dbReference>
<evidence type="ECO:0000256" key="2">
    <source>
        <dbReference type="ARBA" id="ARBA00022692"/>
    </source>
</evidence>
<name>A0AA39WW66_9PEZI</name>
<dbReference type="InterPro" id="IPR056236">
    <property type="entry name" value="HMA_PCA1"/>
</dbReference>
<dbReference type="CDD" id="cd00371">
    <property type="entry name" value="HMA"/>
    <property type="match status" value="1"/>
</dbReference>
<dbReference type="Pfam" id="PF00702">
    <property type="entry name" value="Hydrolase"/>
    <property type="match status" value="1"/>
</dbReference>
<dbReference type="PROSITE" id="PS01047">
    <property type="entry name" value="HMA_1"/>
    <property type="match status" value="1"/>
</dbReference>
<feature type="compositionally biased region" description="Basic and acidic residues" evidence="8">
    <location>
        <begin position="275"/>
        <end position="291"/>
    </location>
</feature>
<dbReference type="InterPro" id="IPR044492">
    <property type="entry name" value="P_typ_ATPase_HD_dom"/>
</dbReference>
<dbReference type="GO" id="GO:0005524">
    <property type="term" value="F:ATP binding"/>
    <property type="evidence" value="ECO:0007669"/>
    <property type="project" value="UniProtKB-UniRule"/>
</dbReference>
<dbReference type="SUPFAM" id="SSF55008">
    <property type="entry name" value="HMA, heavy metal-associated domain"/>
    <property type="match status" value="1"/>
</dbReference>
<dbReference type="GO" id="GO:0016020">
    <property type="term" value="C:membrane"/>
    <property type="evidence" value="ECO:0007669"/>
    <property type="project" value="UniProtKB-SubCell"/>
</dbReference>
<dbReference type="InterPro" id="IPR018303">
    <property type="entry name" value="ATPase_P-typ_P_site"/>
</dbReference>
<dbReference type="SFLD" id="SFLDF00027">
    <property type="entry name" value="p-type_atpase"/>
    <property type="match status" value="1"/>
</dbReference>
<dbReference type="NCBIfam" id="TIGR01525">
    <property type="entry name" value="ATPase-IB_hvy"/>
    <property type="match status" value="1"/>
</dbReference>
<organism evidence="10 11">
    <name type="scientific">Immersiella caudata</name>
    <dbReference type="NCBI Taxonomy" id="314043"/>
    <lineage>
        <taxon>Eukaryota</taxon>
        <taxon>Fungi</taxon>
        <taxon>Dikarya</taxon>
        <taxon>Ascomycota</taxon>
        <taxon>Pezizomycotina</taxon>
        <taxon>Sordariomycetes</taxon>
        <taxon>Sordariomycetidae</taxon>
        <taxon>Sordariales</taxon>
        <taxon>Lasiosphaeriaceae</taxon>
        <taxon>Immersiella</taxon>
    </lineage>
</organism>
<proteinExistence type="inferred from homology"/>
<dbReference type="InterPro" id="IPR059000">
    <property type="entry name" value="ATPase_P-type_domA"/>
</dbReference>